<dbReference type="SUPFAM" id="SSF48619">
    <property type="entry name" value="Phospholipase A2, PLA2"/>
    <property type="match status" value="1"/>
</dbReference>
<evidence type="ECO:0000313" key="4">
    <source>
        <dbReference type="EMBL" id="KAK6190670.1"/>
    </source>
</evidence>
<feature type="domain" description="Phospholipase A2-like central" evidence="3">
    <location>
        <begin position="92"/>
        <end position="218"/>
    </location>
</feature>
<dbReference type="EMBL" id="JAZGQO010000002">
    <property type="protein sequence ID" value="KAK6190670.1"/>
    <property type="molecule type" value="Genomic_DNA"/>
</dbReference>
<name>A0AAN8Q351_PATCE</name>
<dbReference type="PANTHER" id="PTHR12253">
    <property type="entry name" value="RH14732P"/>
    <property type="match status" value="1"/>
</dbReference>
<sequence>MELFRSLLVYCILGIAFAKVYFVSDTKRTLEIDESGDRDEICYIRSDRAHLNKMFFNKDIDVDVISAKKFDELVDACSKHIKQHIKDEEHAKRLIRKKRLIRYPGTIWCGAGNGAKQYSDLGELVATDSCCREHDHCTIKIERLQTKYGLFNYGPWTNNDCACDDKFYNCLKAVKNGEEEEAAQVGYVFFDLLAIDCIRSTGKTVLECVSRSWWGTCVEHRSTEKYEWVDPKPFSDAK</sequence>
<evidence type="ECO:0000259" key="3">
    <source>
        <dbReference type="SMART" id="SM00085"/>
    </source>
</evidence>
<dbReference type="GO" id="GO:0004623">
    <property type="term" value="F:phospholipase A2 activity"/>
    <property type="evidence" value="ECO:0007669"/>
    <property type="project" value="InterPro"/>
</dbReference>
<protein>
    <recommendedName>
        <fullName evidence="3">Phospholipase A2-like central domain-containing protein</fullName>
    </recommendedName>
</protein>
<dbReference type="Pfam" id="PF05826">
    <property type="entry name" value="Phospholip_A2_2"/>
    <property type="match status" value="1"/>
</dbReference>
<accession>A0AAN8Q351</accession>
<dbReference type="InterPro" id="IPR033113">
    <property type="entry name" value="PLA2_histidine"/>
</dbReference>
<dbReference type="GO" id="GO:0050482">
    <property type="term" value="P:arachidonate secretion"/>
    <property type="evidence" value="ECO:0007669"/>
    <property type="project" value="InterPro"/>
</dbReference>
<evidence type="ECO:0000313" key="5">
    <source>
        <dbReference type="Proteomes" id="UP001347796"/>
    </source>
</evidence>
<dbReference type="InterPro" id="IPR036444">
    <property type="entry name" value="PLipase_A2_dom_sf"/>
</dbReference>
<reference evidence="4 5" key="1">
    <citation type="submission" date="2024-01" db="EMBL/GenBank/DDBJ databases">
        <title>The genome of the rayed Mediterranean limpet Patella caerulea (Linnaeus, 1758).</title>
        <authorList>
            <person name="Anh-Thu Weber A."/>
            <person name="Halstead-Nussloch G."/>
        </authorList>
    </citation>
    <scope>NUCLEOTIDE SEQUENCE [LARGE SCALE GENOMIC DNA]</scope>
    <source>
        <strain evidence="4">AATW-2023a</strain>
        <tissue evidence="4">Whole specimen</tissue>
    </source>
</reference>
<dbReference type="GO" id="GO:0006644">
    <property type="term" value="P:phospholipid metabolic process"/>
    <property type="evidence" value="ECO:0007669"/>
    <property type="project" value="InterPro"/>
</dbReference>
<comment type="caution">
    <text evidence="4">The sequence shown here is derived from an EMBL/GenBank/DDBJ whole genome shotgun (WGS) entry which is preliminary data.</text>
</comment>
<dbReference type="GO" id="GO:0005576">
    <property type="term" value="C:extracellular region"/>
    <property type="evidence" value="ECO:0007669"/>
    <property type="project" value="UniProtKB-SubCell"/>
</dbReference>
<organism evidence="4 5">
    <name type="scientific">Patella caerulea</name>
    <name type="common">Rayed Mediterranean limpet</name>
    <dbReference type="NCBI Taxonomy" id="87958"/>
    <lineage>
        <taxon>Eukaryota</taxon>
        <taxon>Metazoa</taxon>
        <taxon>Spiralia</taxon>
        <taxon>Lophotrochozoa</taxon>
        <taxon>Mollusca</taxon>
        <taxon>Gastropoda</taxon>
        <taxon>Patellogastropoda</taxon>
        <taxon>Patelloidea</taxon>
        <taxon>Patellidae</taxon>
        <taxon>Patella</taxon>
    </lineage>
</organism>
<dbReference type="SMART" id="SM00085">
    <property type="entry name" value="PA2c"/>
    <property type="match status" value="1"/>
</dbReference>
<gene>
    <name evidence="4" type="ORF">SNE40_002482</name>
</gene>
<dbReference type="Proteomes" id="UP001347796">
    <property type="component" value="Unassembled WGS sequence"/>
</dbReference>
<dbReference type="PROSITE" id="PS00118">
    <property type="entry name" value="PA2_HIS"/>
    <property type="match status" value="1"/>
</dbReference>
<dbReference type="InterPro" id="IPR016090">
    <property type="entry name" value="PLA2-like_dom"/>
</dbReference>
<proteinExistence type="predicted"/>
<comment type="subcellular location">
    <subcellularLocation>
        <location evidence="1">Secreted</location>
    </subcellularLocation>
</comment>
<evidence type="ECO:0000256" key="1">
    <source>
        <dbReference type="ARBA" id="ARBA00004613"/>
    </source>
</evidence>
<evidence type="ECO:0000256" key="2">
    <source>
        <dbReference type="ARBA" id="ARBA00022525"/>
    </source>
</evidence>
<keyword evidence="2" id="KW-0964">Secreted</keyword>
<dbReference type="Gene3D" id="1.20.90.10">
    <property type="entry name" value="Phospholipase A2 domain"/>
    <property type="match status" value="1"/>
</dbReference>
<keyword evidence="5" id="KW-1185">Reference proteome</keyword>
<dbReference type="AlphaFoldDB" id="A0AAN8Q351"/>